<dbReference type="Pfam" id="PF00300">
    <property type="entry name" value="His_Phos_1"/>
    <property type="match status" value="1"/>
</dbReference>
<dbReference type="AlphaFoldDB" id="A0A6S6TDK4"/>
<dbReference type="InterPro" id="IPR029033">
    <property type="entry name" value="His_PPase_superfam"/>
</dbReference>
<dbReference type="CDD" id="cd07067">
    <property type="entry name" value="HP_PGM_like"/>
    <property type="match status" value="1"/>
</dbReference>
<name>A0A6S6TDK4_9GAMM</name>
<dbReference type="GO" id="GO:0016791">
    <property type="term" value="F:phosphatase activity"/>
    <property type="evidence" value="ECO:0007669"/>
    <property type="project" value="TreeGrafter"/>
</dbReference>
<organism evidence="1">
    <name type="scientific">uncultured Thiotrichaceae bacterium</name>
    <dbReference type="NCBI Taxonomy" id="298394"/>
    <lineage>
        <taxon>Bacteria</taxon>
        <taxon>Pseudomonadati</taxon>
        <taxon>Pseudomonadota</taxon>
        <taxon>Gammaproteobacteria</taxon>
        <taxon>Thiotrichales</taxon>
        <taxon>Thiotrichaceae</taxon>
        <taxon>environmental samples</taxon>
    </lineage>
</organism>
<dbReference type="SUPFAM" id="SSF53254">
    <property type="entry name" value="Phosphoglycerate mutase-like"/>
    <property type="match status" value="1"/>
</dbReference>
<sequence length="203" mass="22608">MSDSTTFIDLVRHGRVATPGLFCAPTDELLSETGWTQLTITAQTAQTNQVITSPSRRCAEFAQHFAREHDLPLQTVNAFQEMHFGDWVGLSAAEVWQQDSALLKSLWESPQDFTAPNGEALLEFAERVEHSWYELLEQYRGKRVLVFTHGGVMRVLLALALGIPYKSTMGFDLGYGSAVRMRVYEDGAVSVYGLGVRDLSCDS</sequence>
<dbReference type="PANTHER" id="PTHR48100">
    <property type="entry name" value="BROAD-SPECIFICITY PHOSPHATASE YOR283W-RELATED"/>
    <property type="match status" value="1"/>
</dbReference>
<gene>
    <name evidence="1" type="ORF">HELGO_WM47263</name>
</gene>
<dbReference type="InterPro" id="IPR050275">
    <property type="entry name" value="PGM_Phosphatase"/>
</dbReference>
<evidence type="ECO:0000313" key="1">
    <source>
        <dbReference type="EMBL" id="CAA6817255.1"/>
    </source>
</evidence>
<proteinExistence type="predicted"/>
<accession>A0A6S6TDK4</accession>
<reference evidence="1" key="1">
    <citation type="submission" date="2020-01" db="EMBL/GenBank/DDBJ databases">
        <authorList>
            <person name="Meier V. D."/>
            <person name="Meier V D."/>
        </authorList>
    </citation>
    <scope>NUCLEOTIDE SEQUENCE</scope>
    <source>
        <strain evidence="1">HLG_WM_MAG_08</strain>
    </source>
</reference>
<dbReference type="GO" id="GO:0005737">
    <property type="term" value="C:cytoplasm"/>
    <property type="evidence" value="ECO:0007669"/>
    <property type="project" value="TreeGrafter"/>
</dbReference>
<dbReference type="InterPro" id="IPR013078">
    <property type="entry name" value="His_Pase_superF_clade-1"/>
</dbReference>
<dbReference type="SMART" id="SM00855">
    <property type="entry name" value="PGAM"/>
    <property type="match status" value="1"/>
</dbReference>
<dbReference type="EMBL" id="CACVAV010000274">
    <property type="protein sequence ID" value="CAA6817255.1"/>
    <property type="molecule type" value="Genomic_DNA"/>
</dbReference>
<protein>
    <submittedName>
        <fullName evidence="1">Alpha-ribazole phosphatase</fullName>
    </submittedName>
</protein>
<dbReference type="Gene3D" id="3.40.50.1240">
    <property type="entry name" value="Phosphoglycerate mutase-like"/>
    <property type="match status" value="1"/>
</dbReference>
<dbReference type="PANTHER" id="PTHR48100:SF1">
    <property type="entry name" value="HISTIDINE PHOSPHATASE FAMILY PROTEIN-RELATED"/>
    <property type="match status" value="1"/>
</dbReference>